<evidence type="ECO:0000313" key="2">
    <source>
        <dbReference type="EMBL" id="MDP2523856.1"/>
    </source>
</evidence>
<evidence type="ECO:0000313" key="3">
    <source>
        <dbReference type="Proteomes" id="UP001169862"/>
    </source>
</evidence>
<name>A0AAW7XLC5_9GAMM</name>
<sequence length="109" mass="12524">MAVAKQDHIYRVVFLNQDKVYEIFVKNVYQSDMWGFIEIEDFIFGSRSDVLVDPSEDKLKQQFEGVNRSYIPMQAIVRIDEVKKEGVAKITDIKGNVSAFPIMPPPSKP</sequence>
<dbReference type="RefSeq" id="WP_075173616.1">
    <property type="nucleotide sequence ID" value="NZ_CAXHZV010000036.1"/>
</dbReference>
<dbReference type="Proteomes" id="UP001177341">
    <property type="component" value="Unassembled WGS sequence"/>
</dbReference>
<dbReference type="AlphaFoldDB" id="A0AAW7XLC5"/>
<evidence type="ECO:0000313" key="1">
    <source>
        <dbReference type="EMBL" id="MDO6455057.1"/>
    </source>
</evidence>
<evidence type="ECO:0000313" key="4">
    <source>
        <dbReference type="Proteomes" id="UP001177341"/>
    </source>
</evidence>
<organism evidence="1 3">
    <name type="scientific">Neptunomonas phycophila</name>
    <dbReference type="NCBI Taxonomy" id="1572645"/>
    <lineage>
        <taxon>Bacteria</taxon>
        <taxon>Pseudomonadati</taxon>
        <taxon>Pseudomonadota</taxon>
        <taxon>Gammaproteobacteria</taxon>
        <taxon>Oceanospirillales</taxon>
        <taxon>Oceanospirillaceae</taxon>
        <taxon>Neptunomonas</taxon>
    </lineage>
</organism>
<dbReference type="EMBL" id="JAUYVO010000011">
    <property type="protein sequence ID" value="MDP2523856.1"/>
    <property type="molecule type" value="Genomic_DNA"/>
</dbReference>
<comment type="caution">
    <text evidence="1">The sequence shown here is derived from an EMBL/GenBank/DDBJ whole genome shotgun (WGS) entry which is preliminary data.</text>
</comment>
<protein>
    <submittedName>
        <fullName evidence="1">DUF1820 family protein</fullName>
    </submittedName>
</protein>
<dbReference type="PIRSF" id="PIRSF028538">
    <property type="entry name" value="DUF1820"/>
    <property type="match status" value="1"/>
</dbReference>
<proteinExistence type="predicted"/>
<reference evidence="1" key="1">
    <citation type="submission" date="2023-07" db="EMBL/GenBank/DDBJ databases">
        <title>Genome content predicts the carbon catabolic preferences of heterotrophic bacteria.</title>
        <authorList>
            <person name="Gralka M."/>
        </authorList>
    </citation>
    <scope>NUCLEOTIDE SEQUENCE</scope>
    <source>
        <strain evidence="2">5G01</strain>
        <strain evidence="1">I2M16</strain>
    </source>
</reference>
<dbReference type="Proteomes" id="UP001169862">
    <property type="component" value="Unassembled WGS sequence"/>
</dbReference>
<accession>A0AAW7XLC5</accession>
<keyword evidence="4" id="KW-1185">Reference proteome</keyword>
<dbReference type="Pfam" id="PF08850">
    <property type="entry name" value="DUF1820"/>
    <property type="match status" value="1"/>
</dbReference>
<gene>
    <name evidence="1" type="ORF">Q4490_15910</name>
    <name evidence="2" type="ORF">Q8W30_14870</name>
</gene>
<dbReference type="GeneID" id="89457517"/>
<dbReference type="InterPro" id="IPR014949">
    <property type="entry name" value="DUF1820"/>
</dbReference>
<dbReference type="EMBL" id="JAUOPG010000012">
    <property type="protein sequence ID" value="MDO6455057.1"/>
    <property type="molecule type" value="Genomic_DNA"/>
</dbReference>